<comment type="similarity">
    <text evidence="1">Belongs to the UPF0303 family.</text>
</comment>
<comment type="caution">
    <text evidence="2">The sequence shown here is derived from an EMBL/GenBank/DDBJ whole genome shotgun (WGS) entry which is preliminary data.</text>
</comment>
<dbReference type="Gene3D" id="3.30.450.150">
    <property type="entry name" value="Haem-degrading domain"/>
    <property type="match status" value="1"/>
</dbReference>
<evidence type="ECO:0000256" key="1">
    <source>
        <dbReference type="HAMAP-Rule" id="MF_00761"/>
    </source>
</evidence>
<dbReference type="AlphaFoldDB" id="A0A2N3PYD1"/>
<dbReference type="NCBIfam" id="NF002696">
    <property type="entry name" value="PRK02487.1-5"/>
    <property type="match status" value="1"/>
</dbReference>
<dbReference type="PANTHER" id="PTHR28255">
    <property type="match status" value="1"/>
</dbReference>
<evidence type="ECO:0000313" key="3">
    <source>
        <dbReference type="Proteomes" id="UP000233293"/>
    </source>
</evidence>
<dbReference type="InterPro" id="IPR038084">
    <property type="entry name" value="PduO/GlcC-like_sf"/>
</dbReference>
<dbReference type="EMBL" id="PIUM01000005">
    <property type="protein sequence ID" value="PKU25422.1"/>
    <property type="molecule type" value="Genomic_DNA"/>
</dbReference>
<accession>A0A2N3PYD1</accession>
<evidence type="ECO:0000313" key="2">
    <source>
        <dbReference type="EMBL" id="PKU25422.1"/>
    </source>
</evidence>
<organism evidence="2 3">
    <name type="scientific">Telmatospirillum siberiense</name>
    <dbReference type="NCBI Taxonomy" id="382514"/>
    <lineage>
        <taxon>Bacteria</taxon>
        <taxon>Pseudomonadati</taxon>
        <taxon>Pseudomonadota</taxon>
        <taxon>Alphaproteobacteria</taxon>
        <taxon>Rhodospirillales</taxon>
        <taxon>Rhodospirillaceae</taxon>
        <taxon>Telmatospirillum</taxon>
    </lineage>
</organism>
<sequence length="164" mass="18264">MSLEDDLRIVALQEQRLLFDRFGPAEAWDLGRRLKEAAESRRATLAIDISTQMQQLFHFAMPGAAPNNADWIRRKRNTVLRFFRSSYGVGLQMQQRQTTLQAAYALEMTDYADHGGSFPLVVKGMGCIGAVTVSGLPQREDHGLVVEVLADMLGQDRDGITLAP</sequence>
<proteinExistence type="inferred from homology"/>
<gene>
    <name evidence="2" type="ORF">CWS72_06625</name>
</gene>
<dbReference type="OrthoDB" id="9815315at2"/>
<dbReference type="PIRSF" id="PIRSF008757">
    <property type="entry name" value="UCP008757"/>
    <property type="match status" value="1"/>
</dbReference>
<name>A0A2N3PYD1_9PROT</name>
<dbReference type="PANTHER" id="PTHR28255:SF1">
    <property type="entry name" value="UPF0303 PROTEIN YBR137W"/>
    <property type="match status" value="1"/>
</dbReference>
<dbReference type="InterPro" id="IPR010371">
    <property type="entry name" value="YBR137W-like"/>
</dbReference>
<reference evidence="3" key="1">
    <citation type="submission" date="2017-12" db="EMBL/GenBank/DDBJ databases">
        <title>Draft genome sequence of Telmatospirillum siberiense 26-4b1T, an acidotolerant peatland alphaproteobacterium potentially involved in sulfur cycling.</title>
        <authorList>
            <person name="Hausmann B."/>
            <person name="Pjevac P."/>
            <person name="Schreck K."/>
            <person name="Herbold C.W."/>
            <person name="Daims H."/>
            <person name="Wagner M."/>
            <person name="Pester M."/>
            <person name="Loy A."/>
        </authorList>
    </citation>
    <scope>NUCLEOTIDE SEQUENCE [LARGE SCALE GENOMIC DNA]</scope>
    <source>
        <strain evidence="3">26-4b1</strain>
    </source>
</reference>
<dbReference type="RefSeq" id="WP_101249946.1">
    <property type="nucleotide sequence ID" value="NZ_PIUM01000005.1"/>
</dbReference>
<protein>
    <recommendedName>
        <fullName evidence="1">UPF0303 protein CWS72_06625</fullName>
    </recommendedName>
</protein>
<dbReference type="Pfam" id="PF03928">
    <property type="entry name" value="HbpS-like"/>
    <property type="match status" value="1"/>
</dbReference>
<dbReference type="HAMAP" id="MF_00761">
    <property type="entry name" value="UPF0303"/>
    <property type="match status" value="1"/>
</dbReference>
<keyword evidence="3" id="KW-1185">Reference proteome</keyword>
<dbReference type="InterPro" id="IPR005624">
    <property type="entry name" value="PduO/GlcC-like"/>
</dbReference>
<dbReference type="SUPFAM" id="SSF143744">
    <property type="entry name" value="GlcG-like"/>
    <property type="match status" value="1"/>
</dbReference>
<dbReference type="Proteomes" id="UP000233293">
    <property type="component" value="Unassembled WGS sequence"/>
</dbReference>